<feature type="transmembrane region" description="Helical" evidence="1">
    <location>
        <begin position="67"/>
        <end position="89"/>
    </location>
</feature>
<reference evidence="2 4" key="1">
    <citation type="journal article" date="2011" name="Nature">
        <title>The Medicago genome provides insight into the evolution of rhizobial symbioses.</title>
        <authorList>
            <person name="Young N.D."/>
            <person name="Debelle F."/>
            <person name="Oldroyd G.E."/>
            <person name="Geurts R."/>
            <person name="Cannon S.B."/>
            <person name="Udvardi M.K."/>
            <person name="Benedito V.A."/>
            <person name="Mayer K.F."/>
            <person name="Gouzy J."/>
            <person name="Schoof H."/>
            <person name="Van de Peer Y."/>
            <person name="Proost S."/>
            <person name="Cook D.R."/>
            <person name="Meyers B.C."/>
            <person name="Spannagl M."/>
            <person name="Cheung F."/>
            <person name="De Mita S."/>
            <person name="Krishnakumar V."/>
            <person name="Gundlach H."/>
            <person name="Zhou S."/>
            <person name="Mudge J."/>
            <person name="Bharti A.K."/>
            <person name="Murray J.D."/>
            <person name="Naoumkina M.A."/>
            <person name="Rosen B."/>
            <person name="Silverstein K.A."/>
            <person name="Tang H."/>
            <person name="Rombauts S."/>
            <person name="Zhao P.X."/>
            <person name="Zhou P."/>
            <person name="Barbe V."/>
            <person name="Bardou P."/>
            <person name="Bechner M."/>
            <person name="Bellec A."/>
            <person name="Berger A."/>
            <person name="Berges H."/>
            <person name="Bidwell S."/>
            <person name="Bisseling T."/>
            <person name="Choisne N."/>
            <person name="Couloux A."/>
            <person name="Denny R."/>
            <person name="Deshpande S."/>
            <person name="Dai X."/>
            <person name="Doyle J.J."/>
            <person name="Dudez A.M."/>
            <person name="Farmer A.D."/>
            <person name="Fouteau S."/>
            <person name="Franken C."/>
            <person name="Gibelin C."/>
            <person name="Gish J."/>
            <person name="Goldstein S."/>
            <person name="Gonzalez A.J."/>
            <person name="Green P.J."/>
            <person name="Hallab A."/>
            <person name="Hartog M."/>
            <person name="Hua A."/>
            <person name="Humphray S.J."/>
            <person name="Jeong D.H."/>
            <person name="Jing Y."/>
            <person name="Jocker A."/>
            <person name="Kenton S.M."/>
            <person name="Kim D.J."/>
            <person name="Klee K."/>
            <person name="Lai H."/>
            <person name="Lang C."/>
            <person name="Lin S."/>
            <person name="Macmil S.L."/>
            <person name="Magdelenat G."/>
            <person name="Matthews L."/>
            <person name="McCorrison J."/>
            <person name="Monaghan E.L."/>
            <person name="Mun J.H."/>
            <person name="Najar F.Z."/>
            <person name="Nicholson C."/>
            <person name="Noirot C."/>
            <person name="O'Bleness M."/>
            <person name="Paule C.R."/>
            <person name="Poulain J."/>
            <person name="Prion F."/>
            <person name="Qin B."/>
            <person name="Qu C."/>
            <person name="Retzel E.F."/>
            <person name="Riddle C."/>
            <person name="Sallet E."/>
            <person name="Samain S."/>
            <person name="Samson N."/>
            <person name="Sanders I."/>
            <person name="Saurat O."/>
            <person name="Scarpelli C."/>
            <person name="Schiex T."/>
            <person name="Segurens B."/>
            <person name="Severin A.J."/>
            <person name="Sherrier D.J."/>
            <person name="Shi R."/>
            <person name="Sims S."/>
            <person name="Singer S.R."/>
            <person name="Sinharoy S."/>
            <person name="Sterck L."/>
            <person name="Viollet A."/>
            <person name="Wang B.B."/>
            <person name="Wang K."/>
            <person name="Wang M."/>
            <person name="Wang X."/>
            <person name="Warfsmann J."/>
            <person name="Weissenbach J."/>
            <person name="White D.D."/>
            <person name="White J.D."/>
            <person name="Wiley G.B."/>
            <person name="Wincker P."/>
            <person name="Xing Y."/>
            <person name="Yang L."/>
            <person name="Yao Z."/>
            <person name="Ying F."/>
            <person name="Zhai J."/>
            <person name="Zhou L."/>
            <person name="Zuber A."/>
            <person name="Denarie J."/>
            <person name="Dixon R.A."/>
            <person name="May G.D."/>
            <person name="Schwartz D.C."/>
            <person name="Rogers J."/>
            <person name="Quetier F."/>
            <person name="Town C.D."/>
            <person name="Roe B.A."/>
        </authorList>
    </citation>
    <scope>NUCLEOTIDE SEQUENCE [LARGE SCALE GENOMIC DNA]</scope>
    <source>
        <strain evidence="2">A17</strain>
        <strain evidence="3 4">cv. Jemalong A17</strain>
    </source>
</reference>
<keyword evidence="1" id="KW-1133">Transmembrane helix</keyword>
<dbReference type="AlphaFoldDB" id="G7ICR1"/>
<sequence>MWFVAGAVLPSLLDVDSSLVVRASPFVSAPPPYGSATVGFLASGCSSCFSFWSVVSGCYFAHGVTSFRWPSACILLVNGNNIVTIWVVFPLQTGVAARVLLLGFVFLWICVSVAVVFMVRWVGGVVSVPFAGLWVCGWCFK</sequence>
<reference evidence="2 4" key="2">
    <citation type="journal article" date="2014" name="BMC Genomics">
        <title>An improved genome release (version Mt4.0) for the model legume Medicago truncatula.</title>
        <authorList>
            <person name="Tang H."/>
            <person name="Krishnakumar V."/>
            <person name="Bidwell S."/>
            <person name="Rosen B."/>
            <person name="Chan A."/>
            <person name="Zhou S."/>
            <person name="Gentzbittel L."/>
            <person name="Childs K.L."/>
            <person name="Yandell M."/>
            <person name="Gundlach H."/>
            <person name="Mayer K.F."/>
            <person name="Schwartz D.C."/>
            <person name="Town C.D."/>
        </authorList>
    </citation>
    <scope>GENOME REANNOTATION</scope>
    <source>
        <strain evidence="3 4">cv. Jemalong A17</strain>
    </source>
</reference>
<dbReference type="EnsemblPlants" id="AES60819">
    <property type="protein sequence ID" value="AES60819"/>
    <property type="gene ID" value="MTR_1g071250"/>
</dbReference>
<feature type="transmembrane region" description="Helical" evidence="1">
    <location>
        <begin position="95"/>
        <end position="119"/>
    </location>
</feature>
<dbReference type="HOGENOM" id="CLU_1828168_0_0_1"/>
<protein>
    <submittedName>
        <fullName evidence="2">Transmembrane protein, putative</fullName>
    </submittedName>
</protein>
<dbReference type="EMBL" id="CM001217">
    <property type="protein sequence ID" value="AES60819.2"/>
    <property type="molecule type" value="Genomic_DNA"/>
</dbReference>
<evidence type="ECO:0000256" key="1">
    <source>
        <dbReference type="SAM" id="Phobius"/>
    </source>
</evidence>
<organism evidence="2 4">
    <name type="scientific">Medicago truncatula</name>
    <name type="common">Barrel medic</name>
    <name type="synonym">Medicago tribuloides</name>
    <dbReference type="NCBI Taxonomy" id="3880"/>
    <lineage>
        <taxon>Eukaryota</taxon>
        <taxon>Viridiplantae</taxon>
        <taxon>Streptophyta</taxon>
        <taxon>Embryophyta</taxon>
        <taxon>Tracheophyta</taxon>
        <taxon>Spermatophyta</taxon>
        <taxon>Magnoliopsida</taxon>
        <taxon>eudicotyledons</taxon>
        <taxon>Gunneridae</taxon>
        <taxon>Pentapetalae</taxon>
        <taxon>rosids</taxon>
        <taxon>fabids</taxon>
        <taxon>Fabales</taxon>
        <taxon>Fabaceae</taxon>
        <taxon>Papilionoideae</taxon>
        <taxon>50 kb inversion clade</taxon>
        <taxon>NPAAA clade</taxon>
        <taxon>Hologalegina</taxon>
        <taxon>IRL clade</taxon>
        <taxon>Trifolieae</taxon>
        <taxon>Medicago</taxon>
    </lineage>
</organism>
<evidence type="ECO:0000313" key="2">
    <source>
        <dbReference type="EMBL" id="AES60819.2"/>
    </source>
</evidence>
<proteinExistence type="predicted"/>
<dbReference type="Proteomes" id="UP000002051">
    <property type="component" value="Unassembled WGS sequence"/>
</dbReference>
<keyword evidence="1" id="KW-0472">Membrane</keyword>
<evidence type="ECO:0000313" key="4">
    <source>
        <dbReference type="Proteomes" id="UP000002051"/>
    </source>
</evidence>
<reference evidence="3" key="3">
    <citation type="submission" date="2015-04" db="UniProtKB">
        <authorList>
            <consortium name="EnsemblPlants"/>
        </authorList>
    </citation>
    <scope>IDENTIFICATION</scope>
    <source>
        <strain evidence="3">cv. Jemalong A17</strain>
    </source>
</reference>
<accession>G7ICR1</accession>
<feature type="transmembrane region" description="Helical" evidence="1">
    <location>
        <begin position="33"/>
        <end position="55"/>
    </location>
</feature>
<dbReference type="PaxDb" id="3880-AES60819"/>
<gene>
    <name evidence="2" type="ordered locus">MTR_1g071250</name>
</gene>
<evidence type="ECO:0000313" key="3">
    <source>
        <dbReference type="EnsemblPlants" id="AES60819"/>
    </source>
</evidence>
<accession>A0A0C3UNY2</accession>
<keyword evidence="4" id="KW-1185">Reference proteome</keyword>
<keyword evidence="1 2" id="KW-0812">Transmembrane</keyword>
<name>G7ICR1_MEDTR</name>